<sequence>MVTRHEAPGTDAINSGLLVTLSYTWEMRQSDHGVDDSLIVDSTSLILIVTVGDVSVVPSGNQLTSPQVKPQGMLKPDGLHLINLEQPGQNSRLRDALAYFVPILVATKRYGDYIHCVSFKVPIDMAVSDVLRECLRE</sequence>
<accession>A0A5K3FXI1</accession>
<dbReference type="WBParaSite" id="MCU_011513-RA">
    <property type="protein sequence ID" value="MCU_011513-RA"/>
    <property type="gene ID" value="MCU_011513"/>
</dbReference>
<reference evidence="1" key="1">
    <citation type="submission" date="2019-11" db="UniProtKB">
        <authorList>
            <consortium name="WormBaseParasite"/>
        </authorList>
    </citation>
    <scope>IDENTIFICATION</scope>
</reference>
<proteinExistence type="predicted"/>
<organism evidence="1">
    <name type="scientific">Mesocestoides corti</name>
    <name type="common">Flatworm</name>
    <dbReference type="NCBI Taxonomy" id="53468"/>
    <lineage>
        <taxon>Eukaryota</taxon>
        <taxon>Metazoa</taxon>
        <taxon>Spiralia</taxon>
        <taxon>Lophotrochozoa</taxon>
        <taxon>Platyhelminthes</taxon>
        <taxon>Cestoda</taxon>
        <taxon>Eucestoda</taxon>
        <taxon>Cyclophyllidea</taxon>
        <taxon>Mesocestoididae</taxon>
        <taxon>Mesocestoides</taxon>
    </lineage>
</organism>
<evidence type="ECO:0000313" key="1">
    <source>
        <dbReference type="WBParaSite" id="MCU_011513-RA"/>
    </source>
</evidence>
<protein>
    <submittedName>
        <fullName evidence="1">Trafficking protein particle complex subunit</fullName>
    </submittedName>
</protein>
<name>A0A5K3FXI1_MESCO</name>
<dbReference type="AlphaFoldDB" id="A0A5K3FXI1"/>